<keyword evidence="3 6" id="KW-0812">Transmembrane</keyword>
<dbReference type="GO" id="GO:0005886">
    <property type="term" value="C:plasma membrane"/>
    <property type="evidence" value="ECO:0007669"/>
    <property type="project" value="UniProtKB-SubCell"/>
</dbReference>
<dbReference type="AlphaFoldDB" id="A0A266ZR91"/>
<gene>
    <name evidence="7" type="ORF">CJU81_23455</name>
</gene>
<proteinExistence type="predicted"/>
<evidence type="ECO:0000256" key="5">
    <source>
        <dbReference type="ARBA" id="ARBA00023136"/>
    </source>
</evidence>
<evidence type="ECO:0000256" key="4">
    <source>
        <dbReference type="ARBA" id="ARBA00022989"/>
    </source>
</evidence>
<evidence type="ECO:0000256" key="3">
    <source>
        <dbReference type="ARBA" id="ARBA00022692"/>
    </source>
</evidence>
<feature type="transmembrane region" description="Helical" evidence="6">
    <location>
        <begin position="12"/>
        <end position="32"/>
    </location>
</feature>
<keyword evidence="4 6" id="KW-1133">Transmembrane helix</keyword>
<keyword evidence="5 6" id="KW-0472">Membrane</keyword>
<dbReference type="InterPro" id="IPR050833">
    <property type="entry name" value="Poly_Biosynth_Transport"/>
</dbReference>
<reference evidence="7 8" key="1">
    <citation type="submission" date="2017-08" db="EMBL/GenBank/DDBJ databases">
        <title>Genomic and metabolic characterisation of spoilage-associated Pseudomonas species.</title>
        <authorList>
            <person name="Stanborough T."/>
            <person name="Fegan N."/>
            <person name="Powell S.M."/>
            <person name="Singh T."/>
            <person name="Tamplin M.L."/>
            <person name="Chandry P.S."/>
        </authorList>
    </citation>
    <scope>NUCLEOTIDE SEQUENCE [LARGE SCALE GENOMIC DNA]</scope>
    <source>
        <strain evidence="7 8">F1801</strain>
    </source>
</reference>
<evidence type="ECO:0000256" key="6">
    <source>
        <dbReference type="SAM" id="Phobius"/>
    </source>
</evidence>
<evidence type="ECO:0000256" key="1">
    <source>
        <dbReference type="ARBA" id="ARBA00004651"/>
    </source>
</evidence>
<keyword evidence="2" id="KW-1003">Cell membrane</keyword>
<dbReference type="EMBL" id="NQKQ01000056">
    <property type="protein sequence ID" value="PAA02845.1"/>
    <property type="molecule type" value="Genomic_DNA"/>
</dbReference>
<feature type="transmembrane region" description="Helical" evidence="6">
    <location>
        <begin position="258"/>
        <end position="278"/>
    </location>
</feature>
<dbReference type="PANTHER" id="PTHR30250">
    <property type="entry name" value="PST FAMILY PREDICTED COLANIC ACID TRANSPORTER"/>
    <property type="match status" value="1"/>
</dbReference>
<feature type="transmembrane region" description="Helical" evidence="6">
    <location>
        <begin position="335"/>
        <end position="355"/>
    </location>
</feature>
<feature type="transmembrane region" description="Helical" evidence="6">
    <location>
        <begin position="392"/>
        <end position="411"/>
    </location>
</feature>
<comment type="subcellular location">
    <subcellularLocation>
        <location evidence="1">Cell membrane</location>
        <topology evidence="1">Multi-pass membrane protein</topology>
    </subcellularLocation>
</comment>
<dbReference type="CDD" id="cd13125">
    <property type="entry name" value="MATE_like_10"/>
    <property type="match status" value="1"/>
</dbReference>
<accession>A0A266ZR91</accession>
<dbReference type="Pfam" id="PF01943">
    <property type="entry name" value="Polysacc_synt"/>
    <property type="match status" value="1"/>
</dbReference>
<feature type="transmembrane region" description="Helical" evidence="6">
    <location>
        <begin position="173"/>
        <end position="195"/>
    </location>
</feature>
<feature type="transmembrane region" description="Helical" evidence="6">
    <location>
        <begin position="362"/>
        <end position="386"/>
    </location>
</feature>
<dbReference type="GO" id="GO:0009246">
    <property type="term" value="P:enterobacterial common antigen biosynthetic process"/>
    <property type="evidence" value="ECO:0007669"/>
    <property type="project" value="InterPro"/>
</dbReference>
<evidence type="ECO:0000256" key="2">
    <source>
        <dbReference type="ARBA" id="ARBA00022475"/>
    </source>
</evidence>
<dbReference type="PANTHER" id="PTHR30250:SF30">
    <property type="entry name" value="LIPID III FLIPPASE"/>
    <property type="match status" value="1"/>
</dbReference>
<dbReference type="InterPro" id="IPR002797">
    <property type="entry name" value="Polysacc_synth"/>
</dbReference>
<feature type="transmembrane region" description="Helical" evidence="6">
    <location>
        <begin position="299"/>
        <end position="323"/>
    </location>
</feature>
<evidence type="ECO:0000313" key="7">
    <source>
        <dbReference type="EMBL" id="PAA02845.1"/>
    </source>
</evidence>
<dbReference type="Proteomes" id="UP000215861">
    <property type="component" value="Unassembled WGS sequence"/>
</dbReference>
<feature type="transmembrane region" description="Helical" evidence="6">
    <location>
        <begin position="118"/>
        <end position="139"/>
    </location>
</feature>
<evidence type="ECO:0000313" key="8">
    <source>
        <dbReference type="Proteomes" id="UP000215861"/>
    </source>
</evidence>
<comment type="caution">
    <text evidence="7">The sequence shown here is derived from an EMBL/GenBank/DDBJ whole genome shotgun (WGS) entry which is preliminary data.</text>
</comment>
<sequence length="425" mass="46956">MTLLKTSFLNGLAVIIKMLTLLGINKVLAVYVGPAGYAALGQFQNALQIISTFASGSVNTGVTKYTAEYTNEVHKQHAVWKTAGTLATCGSVITALIIAVFSKPLAVIFFNDESLSSVFLWLAGGLVFLTLNSLVLAILNGKKDILRFVVANILGSLFALCTTSLLAVKFGLYGALVALALYQSLSFVVTIYICRKAAWFKLSLLFGAVDTQVAKNLLKFTAMALTSAACVPLSQIFVRNYLGETFSWEAAGYWEAMTRLSSAYLLFITSTLSVYYLPKLAELKLVRKIKAEIAQGYKYILPCAMIMGLLIYILRDFIIGILFTREFSPMRELFAWQMVGDSLKIGSWILAYLMLSKAMYKVFIITEVVFAISFVLLTLLFCHFFGFVGVTMAYAFNYAVYWLVMGSVIYLKFRAAMNTKEGVLC</sequence>
<feature type="transmembrane region" description="Helical" evidence="6">
    <location>
        <begin position="146"/>
        <end position="167"/>
    </location>
</feature>
<organism evidence="7 8">
    <name type="scientific">Pseudomonas fragi</name>
    <dbReference type="NCBI Taxonomy" id="296"/>
    <lineage>
        <taxon>Bacteria</taxon>
        <taxon>Pseudomonadati</taxon>
        <taxon>Pseudomonadota</taxon>
        <taxon>Gammaproteobacteria</taxon>
        <taxon>Pseudomonadales</taxon>
        <taxon>Pseudomonadaceae</taxon>
        <taxon>Pseudomonas</taxon>
    </lineage>
</organism>
<protein>
    <submittedName>
        <fullName evidence="7">O-antigen flippase</fullName>
    </submittedName>
</protein>
<dbReference type="RefSeq" id="WP_095038440.1">
    <property type="nucleotide sequence ID" value="NZ_JAKJKE010000002.1"/>
</dbReference>
<feature type="transmembrane region" description="Helical" evidence="6">
    <location>
        <begin position="216"/>
        <end position="238"/>
    </location>
</feature>
<feature type="transmembrane region" description="Helical" evidence="6">
    <location>
        <begin position="85"/>
        <end position="106"/>
    </location>
</feature>
<name>A0A266ZR91_PSEFR</name>
<dbReference type="OrthoDB" id="9769862at2"/>
<dbReference type="InterPro" id="IPR044550">
    <property type="entry name" value="WzxE"/>
</dbReference>